<dbReference type="EMBL" id="JAEMUH010000004">
    <property type="protein sequence ID" value="MBJ7550094.1"/>
    <property type="molecule type" value="Genomic_DNA"/>
</dbReference>
<reference evidence="3 4" key="1">
    <citation type="submission" date="2020-12" db="EMBL/GenBank/DDBJ databases">
        <title>Comparative genome analysis of fungal antagonists Marinomonas ostreistagni 398 and M. spartinae 468.</title>
        <authorList>
            <person name="Fields J.L."/>
            <person name="Mavrodi O.V."/>
            <person name="Biber P.D."/>
            <person name="Indest K.J."/>
            <person name="Mavrodi D.V."/>
        </authorList>
    </citation>
    <scope>NUCLEOTIDE SEQUENCE [LARGE SCALE GENOMIC DNA]</scope>
    <source>
        <strain evidence="3 4">USM7</strain>
    </source>
</reference>
<keyword evidence="4" id="KW-1185">Reference proteome</keyword>
<protein>
    <submittedName>
        <fullName evidence="3">Ribose ABC transporter substrate-binding protein</fullName>
    </submittedName>
</protein>
<feature type="chain" id="PRO_5047171298" evidence="1">
    <location>
        <begin position="21"/>
        <end position="372"/>
    </location>
</feature>
<proteinExistence type="predicted"/>
<dbReference type="RefSeq" id="WP_199461733.1">
    <property type="nucleotide sequence ID" value="NZ_JAEMUH010000004.1"/>
</dbReference>
<dbReference type="Gene3D" id="3.40.50.2300">
    <property type="match status" value="2"/>
</dbReference>
<name>A0ABS0Z8W4_9GAMM</name>
<dbReference type="SUPFAM" id="SSF53822">
    <property type="entry name" value="Periplasmic binding protein-like I"/>
    <property type="match status" value="1"/>
</dbReference>
<gene>
    <name evidence="3" type="ORF">JHD44_05340</name>
</gene>
<dbReference type="Proteomes" id="UP000598488">
    <property type="component" value="Unassembled WGS sequence"/>
</dbReference>
<accession>A0ABS0Z8W4</accession>
<sequence length="372" mass="41985">MSKFVKGMLLIALMPCFGMAADSALQSDDVKPYFLPEELNSPGVLNSFQELVSAPAVPLKDTQKRLVNIALIYPSSDLSDFWTRNFQALTARLNDLNIDFQVDEYSSRQLEHSLQTRYTEEVLAKADHYDYVIFGPSELLVQTDNIQKLSASSEFQTYIWAFHTPYKDWQYQPDAWFDFSSSAGAKVLCKFMIERLGHDVYFAMNRGIPGITDDQRSGEFKECVEAQGDWLNLYEHFGQYQAGGGVDGASLVTESFPEVTMLHNANTAMTLGVLRYLKKHQLLNQLYVTGWGGTAAEIDQIKQGYLNATPMRMGDDVGVATAEAIKLTLENKIDQVPKIYLGRIQIVDDQMSNEEINKLTDEAFRYSGHIDQ</sequence>
<organism evidence="3 4">
    <name type="scientific">Marinomonas ostreistagni</name>
    <dbReference type="NCBI Taxonomy" id="359209"/>
    <lineage>
        <taxon>Bacteria</taxon>
        <taxon>Pseudomonadati</taxon>
        <taxon>Pseudomonadota</taxon>
        <taxon>Gammaproteobacteria</taxon>
        <taxon>Oceanospirillales</taxon>
        <taxon>Oceanospirillaceae</taxon>
        <taxon>Marinomonas</taxon>
    </lineage>
</organism>
<dbReference type="Pfam" id="PF13407">
    <property type="entry name" value="Peripla_BP_4"/>
    <property type="match status" value="1"/>
</dbReference>
<evidence type="ECO:0000256" key="1">
    <source>
        <dbReference type="SAM" id="SignalP"/>
    </source>
</evidence>
<evidence type="ECO:0000313" key="4">
    <source>
        <dbReference type="Proteomes" id="UP000598488"/>
    </source>
</evidence>
<comment type="caution">
    <text evidence="3">The sequence shown here is derived from an EMBL/GenBank/DDBJ whole genome shotgun (WGS) entry which is preliminary data.</text>
</comment>
<feature type="signal peptide" evidence="1">
    <location>
        <begin position="1"/>
        <end position="20"/>
    </location>
</feature>
<evidence type="ECO:0000313" key="3">
    <source>
        <dbReference type="EMBL" id="MBJ7550094.1"/>
    </source>
</evidence>
<evidence type="ECO:0000259" key="2">
    <source>
        <dbReference type="Pfam" id="PF13407"/>
    </source>
</evidence>
<feature type="domain" description="Periplasmic binding protein" evidence="2">
    <location>
        <begin position="69"/>
        <end position="327"/>
    </location>
</feature>
<dbReference type="InterPro" id="IPR025997">
    <property type="entry name" value="SBP_2_dom"/>
</dbReference>
<keyword evidence="1" id="KW-0732">Signal</keyword>
<dbReference type="InterPro" id="IPR028082">
    <property type="entry name" value="Peripla_BP_I"/>
</dbReference>